<feature type="compositionally biased region" description="Basic residues" evidence="1">
    <location>
        <begin position="31"/>
        <end position="42"/>
    </location>
</feature>
<organism evidence="2 3">
    <name type="scientific">Phytohabitans flavus</name>
    <dbReference type="NCBI Taxonomy" id="1076124"/>
    <lineage>
        <taxon>Bacteria</taxon>
        <taxon>Bacillati</taxon>
        <taxon>Actinomycetota</taxon>
        <taxon>Actinomycetes</taxon>
        <taxon>Micromonosporales</taxon>
        <taxon>Micromonosporaceae</taxon>
    </lineage>
</organism>
<dbReference type="AlphaFoldDB" id="A0A6F8XWX2"/>
<evidence type="ECO:0000313" key="3">
    <source>
        <dbReference type="Proteomes" id="UP000502508"/>
    </source>
</evidence>
<reference evidence="2 3" key="1">
    <citation type="submission" date="2020-03" db="EMBL/GenBank/DDBJ databases">
        <title>Whole genome shotgun sequence of Phytohabitans flavus NBRC 107702.</title>
        <authorList>
            <person name="Komaki H."/>
            <person name="Tamura T."/>
        </authorList>
    </citation>
    <scope>NUCLEOTIDE SEQUENCE [LARGE SCALE GENOMIC DNA]</scope>
    <source>
        <strain evidence="2 3">NBRC 107702</strain>
    </source>
</reference>
<evidence type="ECO:0000313" key="2">
    <source>
        <dbReference type="EMBL" id="BCB78310.1"/>
    </source>
</evidence>
<reference evidence="2 3" key="2">
    <citation type="submission" date="2020-03" db="EMBL/GenBank/DDBJ databases">
        <authorList>
            <person name="Ichikawa N."/>
            <person name="Kimura A."/>
            <person name="Kitahashi Y."/>
            <person name="Uohara A."/>
        </authorList>
    </citation>
    <scope>NUCLEOTIDE SEQUENCE [LARGE SCALE GENOMIC DNA]</scope>
    <source>
        <strain evidence="2 3">NBRC 107702</strain>
    </source>
</reference>
<gene>
    <name evidence="2" type="ORF">Pflav_047200</name>
</gene>
<evidence type="ECO:0000256" key="1">
    <source>
        <dbReference type="SAM" id="MobiDB-lite"/>
    </source>
</evidence>
<name>A0A6F8XWX2_9ACTN</name>
<dbReference type="Proteomes" id="UP000502508">
    <property type="component" value="Chromosome"/>
</dbReference>
<protein>
    <submittedName>
        <fullName evidence="2">Uncharacterized protein</fullName>
    </submittedName>
</protein>
<feature type="region of interest" description="Disordered" evidence="1">
    <location>
        <begin position="1"/>
        <end position="59"/>
    </location>
</feature>
<dbReference type="EMBL" id="AP022870">
    <property type="protein sequence ID" value="BCB78310.1"/>
    <property type="molecule type" value="Genomic_DNA"/>
</dbReference>
<keyword evidence="3" id="KW-1185">Reference proteome</keyword>
<sequence>MPPTKNKIGKRPEVPLTADKVTGRGLMSAGQRRRQRHRTPLRRRGERDKLDPGQSEDLG</sequence>
<dbReference type="KEGG" id="pfla:Pflav_047200"/>
<proteinExistence type="predicted"/>
<accession>A0A6F8XWX2</accession>